<evidence type="ECO:0000313" key="2">
    <source>
        <dbReference type="Proteomes" id="UP000050794"/>
    </source>
</evidence>
<proteinExistence type="predicted"/>
<dbReference type="InterPro" id="IPR011990">
    <property type="entry name" value="TPR-like_helical_dom_sf"/>
</dbReference>
<dbReference type="Gene3D" id="1.25.40.10">
    <property type="entry name" value="Tetratricopeptide repeat domain"/>
    <property type="match status" value="1"/>
</dbReference>
<reference evidence="3" key="1">
    <citation type="submission" date="2016-06" db="UniProtKB">
        <authorList>
            <consortium name="WormBaseParasite"/>
        </authorList>
    </citation>
    <scope>IDENTIFICATION</scope>
</reference>
<dbReference type="Pfam" id="PF10300">
    <property type="entry name" value="Iml2-TPR_39"/>
    <property type="match status" value="1"/>
</dbReference>
<protein>
    <submittedName>
        <fullName evidence="3">Tetratricopeptide repeat protein</fullName>
    </submittedName>
</protein>
<dbReference type="WBParaSite" id="TCNE_0000745501-mRNA-1">
    <property type="protein sequence ID" value="TCNE_0000745501-mRNA-1"/>
    <property type="gene ID" value="TCNE_0000745501"/>
</dbReference>
<dbReference type="SUPFAM" id="SSF81901">
    <property type="entry name" value="HCP-like"/>
    <property type="match status" value="1"/>
</dbReference>
<sequence>MYELHTCASMTGTLRATLCSLVLLSWHLIALFIVGAANPDINICERLLSPLIANYPQGAIVLFFKARLNIVMGKIDNGIYFFNRSIAAQEVCRQFHHALLLCFMFAYSYLRQWAHAANYAKRLLDESRWSKCVYTYTTAILINADKRTPRTTEAVEYLLRKVPALQIRIAGKSLPVEKFCILKSNRFFKTASLLLAHYEFSYFWNGFTIMAKNTKLLEPILEDIDATWRRLNKENVDADDKCLYLLLRGACLRLLRDNTGAEQCLNEIIENENDLRDHSYVAPYAVFELAQLRADEGSDDRAKQLLERARSYKGYPLETRLHFRIHNASEALGARTP</sequence>
<dbReference type="InterPro" id="IPR019412">
    <property type="entry name" value="IML2/TPR_39"/>
</dbReference>
<organism evidence="2 3">
    <name type="scientific">Toxocara canis</name>
    <name type="common">Canine roundworm</name>
    <dbReference type="NCBI Taxonomy" id="6265"/>
    <lineage>
        <taxon>Eukaryota</taxon>
        <taxon>Metazoa</taxon>
        <taxon>Ecdysozoa</taxon>
        <taxon>Nematoda</taxon>
        <taxon>Chromadorea</taxon>
        <taxon>Rhabditida</taxon>
        <taxon>Spirurina</taxon>
        <taxon>Ascaridomorpha</taxon>
        <taxon>Ascaridoidea</taxon>
        <taxon>Toxocaridae</taxon>
        <taxon>Toxocara</taxon>
    </lineage>
</organism>
<evidence type="ECO:0000313" key="3">
    <source>
        <dbReference type="WBParaSite" id="TCNE_0000745501-mRNA-1"/>
    </source>
</evidence>
<reference evidence="1 2" key="2">
    <citation type="submission" date="2018-11" db="EMBL/GenBank/DDBJ databases">
        <authorList>
            <consortium name="Pathogen Informatics"/>
        </authorList>
    </citation>
    <scope>NUCLEOTIDE SEQUENCE [LARGE SCALE GENOMIC DNA]</scope>
</reference>
<name>A0A183UG35_TOXCA</name>
<dbReference type="AlphaFoldDB" id="A0A183UG35"/>
<dbReference type="PANTHER" id="PTHR31859:SF9">
    <property type="entry name" value="TETRATRICOPEPTIDE REPEAT PROTEIN 39B"/>
    <property type="match status" value="1"/>
</dbReference>
<dbReference type="EMBL" id="UYWY01019684">
    <property type="protein sequence ID" value="VDM38776.1"/>
    <property type="molecule type" value="Genomic_DNA"/>
</dbReference>
<evidence type="ECO:0000313" key="1">
    <source>
        <dbReference type="EMBL" id="VDM38776.1"/>
    </source>
</evidence>
<dbReference type="PANTHER" id="PTHR31859">
    <property type="entry name" value="TETRATRICOPEPTIDE REPEAT PROTEIN 39 FAMILY MEMBER"/>
    <property type="match status" value="1"/>
</dbReference>
<keyword evidence="2" id="KW-1185">Reference proteome</keyword>
<accession>A0A183UG35</accession>
<dbReference type="Proteomes" id="UP000050794">
    <property type="component" value="Unassembled WGS sequence"/>
</dbReference>
<gene>
    <name evidence="1" type="ORF">TCNE_LOCUS7455</name>
</gene>